<keyword evidence="1" id="KW-0812">Transmembrane</keyword>
<proteinExistence type="predicted"/>
<evidence type="ECO:0000256" key="1">
    <source>
        <dbReference type="SAM" id="Phobius"/>
    </source>
</evidence>
<keyword evidence="3" id="KW-1185">Reference proteome</keyword>
<keyword evidence="1" id="KW-1133">Transmembrane helix</keyword>
<feature type="transmembrane region" description="Helical" evidence="1">
    <location>
        <begin position="12"/>
        <end position="39"/>
    </location>
</feature>
<evidence type="ECO:0008006" key="4">
    <source>
        <dbReference type="Google" id="ProtNLM"/>
    </source>
</evidence>
<keyword evidence="1" id="KW-0472">Membrane</keyword>
<name>A0ABN6H680_9BACT</name>
<gene>
    <name evidence="2" type="ORF">HAHE_30750</name>
</gene>
<reference evidence="2 3" key="1">
    <citation type="submission" date="2021-06" db="EMBL/GenBank/DDBJ databases">
        <title>Complete genome of Haloferula helveola possessing various polysaccharide degrading enzymes.</title>
        <authorList>
            <person name="Takami H."/>
            <person name="Huang C."/>
            <person name="Hamasaki K."/>
        </authorList>
    </citation>
    <scope>NUCLEOTIDE SEQUENCE [LARGE SCALE GENOMIC DNA]</scope>
    <source>
        <strain evidence="2 3">CN-1</strain>
    </source>
</reference>
<organism evidence="2 3">
    <name type="scientific">Haloferula helveola</name>
    <dbReference type="NCBI Taxonomy" id="490095"/>
    <lineage>
        <taxon>Bacteria</taxon>
        <taxon>Pseudomonadati</taxon>
        <taxon>Verrucomicrobiota</taxon>
        <taxon>Verrucomicrobiia</taxon>
        <taxon>Verrucomicrobiales</taxon>
        <taxon>Verrucomicrobiaceae</taxon>
        <taxon>Haloferula</taxon>
    </lineage>
</organism>
<protein>
    <recommendedName>
        <fullName evidence="4">Flagellin</fullName>
    </recommendedName>
</protein>
<accession>A0ABN6H680</accession>
<evidence type="ECO:0000313" key="2">
    <source>
        <dbReference type="EMBL" id="BCX49167.1"/>
    </source>
</evidence>
<sequence>MLGAMEKKSSGCVGGAVALVIGVIVLVLVVVFGVVGLFWNVKRDAAYQEAEAVATMSEMAALHGHGHLEIEEDEWKDLKPLKAGEPVSIERYLFSMIDQTATELAKENFRTNAEGAPIQWALKLRNVREAADGIVGEFELPYMITRSDGSGYGSTLNITATFDEGSRDALLELRRGDWVNVSGQLSLEGNGTSILEARLPAE</sequence>
<dbReference type="Proteomes" id="UP001374893">
    <property type="component" value="Chromosome"/>
</dbReference>
<dbReference type="EMBL" id="AP024702">
    <property type="protein sequence ID" value="BCX49167.1"/>
    <property type="molecule type" value="Genomic_DNA"/>
</dbReference>
<evidence type="ECO:0000313" key="3">
    <source>
        <dbReference type="Proteomes" id="UP001374893"/>
    </source>
</evidence>